<sequence length="71" mass="8013">MWLEHQCDSAILQPSSVPEYGRNRFSVGAARIAVKTRMTGEIAVLKRSSKSPENSDYRGRVCDPVLENTRF</sequence>
<dbReference type="Proteomes" id="UP000265520">
    <property type="component" value="Unassembled WGS sequence"/>
</dbReference>
<dbReference type="EMBL" id="LXQA010519564">
    <property type="protein sequence ID" value="MCI56863.1"/>
    <property type="molecule type" value="Genomic_DNA"/>
</dbReference>
<organism evidence="1 2">
    <name type="scientific">Trifolium medium</name>
    <dbReference type="NCBI Taxonomy" id="97028"/>
    <lineage>
        <taxon>Eukaryota</taxon>
        <taxon>Viridiplantae</taxon>
        <taxon>Streptophyta</taxon>
        <taxon>Embryophyta</taxon>
        <taxon>Tracheophyta</taxon>
        <taxon>Spermatophyta</taxon>
        <taxon>Magnoliopsida</taxon>
        <taxon>eudicotyledons</taxon>
        <taxon>Gunneridae</taxon>
        <taxon>Pentapetalae</taxon>
        <taxon>rosids</taxon>
        <taxon>fabids</taxon>
        <taxon>Fabales</taxon>
        <taxon>Fabaceae</taxon>
        <taxon>Papilionoideae</taxon>
        <taxon>50 kb inversion clade</taxon>
        <taxon>NPAAA clade</taxon>
        <taxon>Hologalegina</taxon>
        <taxon>IRL clade</taxon>
        <taxon>Trifolieae</taxon>
        <taxon>Trifolium</taxon>
    </lineage>
</organism>
<evidence type="ECO:0000313" key="1">
    <source>
        <dbReference type="EMBL" id="MCI56863.1"/>
    </source>
</evidence>
<name>A0A392T6X8_9FABA</name>
<dbReference type="AlphaFoldDB" id="A0A392T6X8"/>
<reference evidence="1 2" key="1">
    <citation type="journal article" date="2018" name="Front. Plant Sci.">
        <title>Red Clover (Trifolium pratense) and Zigzag Clover (T. medium) - A Picture of Genomic Similarities and Differences.</title>
        <authorList>
            <person name="Dluhosova J."/>
            <person name="Istvanek J."/>
            <person name="Nedelnik J."/>
            <person name="Repkova J."/>
        </authorList>
    </citation>
    <scope>NUCLEOTIDE SEQUENCE [LARGE SCALE GENOMIC DNA]</scope>
    <source>
        <strain evidence="2">cv. 10/8</strain>
        <tissue evidence="1">Leaf</tissue>
    </source>
</reference>
<protein>
    <submittedName>
        <fullName evidence="1">Uncharacterized protein</fullName>
    </submittedName>
</protein>
<accession>A0A392T6X8</accession>
<proteinExistence type="predicted"/>
<evidence type="ECO:0000313" key="2">
    <source>
        <dbReference type="Proteomes" id="UP000265520"/>
    </source>
</evidence>
<keyword evidence="2" id="KW-1185">Reference proteome</keyword>
<comment type="caution">
    <text evidence="1">The sequence shown here is derived from an EMBL/GenBank/DDBJ whole genome shotgun (WGS) entry which is preliminary data.</text>
</comment>